<comment type="caution">
    <text evidence="4">The sequence shown here is derived from an EMBL/GenBank/DDBJ whole genome shotgun (WGS) entry which is preliminary data.</text>
</comment>
<evidence type="ECO:0000313" key="4">
    <source>
        <dbReference type="EMBL" id="KRL31379.1"/>
    </source>
</evidence>
<evidence type="ECO:0000256" key="1">
    <source>
        <dbReference type="ARBA" id="ARBA00006068"/>
    </source>
</evidence>
<dbReference type="InterPro" id="IPR004474">
    <property type="entry name" value="LytR_CpsA_psr"/>
</dbReference>
<protein>
    <submittedName>
        <fullName evidence="4">Transcriptional regulator</fullName>
    </submittedName>
</protein>
<name>A0A0R1PQT8_9LACO</name>
<comment type="similarity">
    <text evidence="1">Belongs to the LytR/CpsA/Psr (LCP) family.</text>
</comment>
<dbReference type="AlphaFoldDB" id="A0A0R1PQT8"/>
<evidence type="ECO:0000259" key="3">
    <source>
        <dbReference type="Pfam" id="PF03816"/>
    </source>
</evidence>
<gene>
    <name evidence="4" type="ORF">FD33_GL002034</name>
</gene>
<dbReference type="Gene3D" id="3.40.630.190">
    <property type="entry name" value="LCP protein"/>
    <property type="match status" value="1"/>
</dbReference>
<proteinExistence type="inferred from homology"/>
<reference evidence="4 5" key="1">
    <citation type="journal article" date="2015" name="Genome Announc.">
        <title>Expanding the biotechnology potential of lactobacilli through comparative genomics of 213 strains and associated genera.</title>
        <authorList>
            <person name="Sun Z."/>
            <person name="Harris H.M."/>
            <person name="McCann A."/>
            <person name="Guo C."/>
            <person name="Argimon S."/>
            <person name="Zhang W."/>
            <person name="Yang X."/>
            <person name="Jeffery I.B."/>
            <person name="Cooney J.C."/>
            <person name="Kagawa T.F."/>
            <person name="Liu W."/>
            <person name="Song Y."/>
            <person name="Salvetti E."/>
            <person name="Wrobel A."/>
            <person name="Rasinkangas P."/>
            <person name="Parkhill J."/>
            <person name="Rea M.C."/>
            <person name="O'Sullivan O."/>
            <person name="Ritari J."/>
            <person name="Douillard F.P."/>
            <person name="Paul Ross R."/>
            <person name="Yang R."/>
            <person name="Briner A.E."/>
            <person name="Felis G.E."/>
            <person name="de Vos W.M."/>
            <person name="Barrangou R."/>
            <person name="Klaenhammer T.R."/>
            <person name="Caufield P.W."/>
            <person name="Cui Y."/>
            <person name="Zhang H."/>
            <person name="O'Toole P.W."/>
        </authorList>
    </citation>
    <scope>NUCLEOTIDE SEQUENCE [LARGE SCALE GENOMIC DNA]</scope>
    <source>
        <strain evidence="4 5">DSM 13238</strain>
    </source>
</reference>
<keyword evidence="5" id="KW-1185">Reference proteome</keyword>
<dbReference type="InterPro" id="IPR050922">
    <property type="entry name" value="LytR/CpsA/Psr_CW_biosynth"/>
</dbReference>
<dbReference type="Proteomes" id="UP000051908">
    <property type="component" value="Unassembled WGS sequence"/>
</dbReference>
<organism evidence="4 5">
    <name type="scientific">Companilactobacillus paralimentarius DSM 13238 = JCM 10415</name>
    <dbReference type="NCBI Taxonomy" id="1122151"/>
    <lineage>
        <taxon>Bacteria</taxon>
        <taxon>Bacillati</taxon>
        <taxon>Bacillota</taxon>
        <taxon>Bacilli</taxon>
        <taxon>Lactobacillales</taxon>
        <taxon>Lactobacillaceae</taxon>
        <taxon>Companilactobacillus</taxon>
    </lineage>
</organism>
<feature type="compositionally biased region" description="Polar residues" evidence="2">
    <location>
        <begin position="325"/>
        <end position="339"/>
    </location>
</feature>
<dbReference type="NCBIfam" id="TIGR00350">
    <property type="entry name" value="lytR_cpsA_psr"/>
    <property type="match status" value="1"/>
</dbReference>
<dbReference type="PANTHER" id="PTHR33392">
    <property type="entry name" value="POLYISOPRENYL-TEICHOIC ACID--PEPTIDOGLYCAN TEICHOIC ACID TRANSFERASE TAGU"/>
    <property type="match status" value="1"/>
</dbReference>
<evidence type="ECO:0000256" key="2">
    <source>
        <dbReference type="SAM" id="MobiDB-lite"/>
    </source>
</evidence>
<feature type="compositionally biased region" description="Low complexity" evidence="2">
    <location>
        <begin position="340"/>
        <end position="359"/>
    </location>
</feature>
<sequence length="359" mass="39284">MFILFIVLGGAAYGMTRYRSVKNSVNSSFKPSGLTKERDVSSVLKSKKPVSILLMGTDTGALGRDYKGRTDSMMVITLNPSKNKTTVTSIPRDTAVNIPGYKSVSPAKINAAYSYGQTKTAIKTVQKLLNIPIDFYALINMGGMEKVINQANGVDVTPTLSFKYEGFSFTKGEKTHMNGKKALAYSRMRYDDPQGDYGRQTRQRAVLTALVHKSSSVSTLLNQSFINSLSDQTQTDLTFDELTTIAKDYNSVRKNTSETHLQGNGEEVAKQSMEVMKKSELQRVTNFIRENLDLPHAETGDIQYKSSQGSSVSKTEEQINDIGMQKSTSGTKGNTSVAESNSNNGYRTGTGSGYSNSGY</sequence>
<dbReference type="PANTHER" id="PTHR33392:SF6">
    <property type="entry name" value="POLYISOPRENYL-TEICHOIC ACID--PEPTIDOGLYCAN TEICHOIC ACID TRANSFERASE TAGU"/>
    <property type="match status" value="1"/>
</dbReference>
<dbReference type="EMBL" id="AZES01000049">
    <property type="protein sequence ID" value="KRL31379.1"/>
    <property type="molecule type" value="Genomic_DNA"/>
</dbReference>
<accession>A0A0R1PQT8</accession>
<evidence type="ECO:0000313" key="5">
    <source>
        <dbReference type="Proteomes" id="UP000051908"/>
    </source>
</evidence>
<dbReference type="PATRIC" id="fig|1122151.5.peg.2103"/>
<feature type="compositionally biased region" description="Polar residues" evidence="2">
    <location>
        <begin position="304"/>
        <end position="313"/>
    </location>
</feature>
<feature type="domain" description="Cell envelope-related transcriptional attenuator" evidence="3">
    <location>
        <begin position="69"/>
        <end position="215"/>
    </location>
</feature>
<feature type="region of interest" description="Disordered" evidence="2">
    <location>
        <begin position="298"/>
        <end position="359"/>
    </location>
</feature>
<dbReference type="Pfam" id="PF03816">
    <property type="entry name" value="LytR_cpsA_psr"/>
    <property type="match status" value="1"/>
</dbReference>